<comment type="catalytic activity">
    <reaction evidence="14">
        <text>an aromatic (S)-hydroxynitrile = an aromatic aldehyde + hydrogen cyanide</text>
        <dbReference type="Rhea" id="RHEA:54660"/>
        <dbReference type="ChEBI" id="CHEBI:18407"/>
        <dbReference type="ChEBI" id="CHEBI:33855"/>
        <dbReference type="ChEBI" id="CHEBI:138306"/>
        <dbReference type="EC" id="4.1.2.47"/>
    </reaction>
</comment>
<evidence type="ECO:0000256" key="6">
    <source>
        <dbReference type="ARBA" id="ARBA00050608"/>
    </source>
</evidence>
<gene>
    <name evidence="22" type="ORF">V8G54_001926</name>
</gene>
<evidence type="ECO:0000256" key="3">
    <source>
        <dbReference type="ARBA" id="ARBA00050241"/>
    </source>
</evidence>
<accession>A0AAQ3P9I0</accession>
<feature type="domain" description="AB hydrolase-1" evidence="21">
    <location>
        <begin position="12"/>
        <end position="239"/>
    </location>
</feature>
<evidence type="ECO:0000256" key="15">
    <source>
        <dbReference type="ARBA" id="ARBA00060885"/>
    </source>
</evidence>
<comment type="catalytic activity">
    <reaction evidence="9">
        <text>acrolein + hydrogen cyanide = (2S)-2-hydroxybut-3-enenitrile</text>
        <dbReference type="Rhea" id="RHEA:77411"/>
        <dbReference type="ChEBI" id="CHEBI:15368"/>
        <dbReference type="ChEBI" id="CHEBI:18407"/>
        <dbReference type="ChEBI" id="CHEBI:197356"/>
    </reaction>
</comment>
<comment type="catalytic activity">
    <reaction evidence="5">
        <text>benzaldehyde + hydrogen cyanide = (S)-mandelonitrile</text>
        <dbReference type="Rhea" id="RHEA:77427"/>
        <dbReference type="ChEBI" id="CHEBI:17169"/>
        <dbReference type="ChEBI" id="CHEBI:18407"/>
        <dbReference type="ChEBI" id="CHEBI:36941"/>
    </reaction>
</comment>
<dbReference type="InterPro" id="IPR045889">
    <property type="entry name" value="MES/HNL"/>
</dbReference>
<evidence type="ECO:0000313" key="23">
    <source>
        <dbReference type="Proteomes" id="UP001374535"/>
    </source>
</evidence>
<dbReference type="InterPro" id="IPR000073">
    <property type="entry name" value="AB_hydrolase_1"/>
</dbReference>
<evidence type="ECO:0000256" key="1">
    <source>
        <dbReference type="ARBA" id="ARBA00022801"/>
    </source>
</evidence>
<evidence type="ECO:0000256" key="19">
    <source>
        <dbReference type="ARBA" id="ARBA00078291"/>
    </source>
</evidence>
<evidence type="ECO:0000313" key="22">
    <source>
        <dbReference type="EMBL" id="WVZ23382.1"/>
    </source>
</evidence>
<evidence type="ECO:0000256" key="16">
    <source>
        <dbReference type="ARBA" id="ARBA00066572"/>
    </source>
</evidence>
<dbReference type="InterPro" id="IPR029058">
    <property type="entry name" value="AB_hydrolase_fold"/>
</dbReference>
<comment type="similarity">
    <text evidence="15">Belongs to the AB hydrolase superfamily. Hydroxynitrile lyase family.</text>
</comment>
<comment type="catalytic activity">
    <reaction evidence="12">
        <text>2,2-dimethylpropanal + hydrogen cyanide = (2S)-2-hydroxy-3,3-dimethylbutanenitrile</text>
        <dbReference type="Rhea" id="RHEA:77407"/>
        <dbReference type="ChEBI" id="CHEBI:18407"/>
        <dbReference type="ChEBI" id="CHEBI:141557"/>
        <dbReference type="ChEBI" id="CHEBI:197355"/>
    </reaction>
</comment>
<evidence type="ECO:0000256" key="5">
    <source>
        <dbReference type="ARBA" id="ARBA00050358"/>
    </source>
</evidence>
<comment type="catalytic activity">
    <reaction evidence="2">
        <text>4-methoxybenzaldehyde + hydrogen cyanide = (2S)-2-hydroxy-2-(4-methoxyphenyl)acetonitrile</text>
        <dbReference type="Rhea" id="RHEA:77447"/>
        <dbReference type="ChEBI" id="CHEBI:18407"/>
        <dbReference type="ChEBI" id="CHEBI:28235"/>
        <dbReference type="ChEBI" id="CHEBI:197328"/>
    </reaction>
</comment>
<evidence type="ECO:0000256" key="20">
    <source>
        <dbReference type="ARBA" id="ARBA00079794"/>
    </source>
</evidence>
<dbReference type="EMBL" id="CP144700">
    <property type="protein sequence ID" value="WVZ23382.1"/>
    <property type="molecule type" value="Genomic_DNA"/>
</dbReference>
<evidence type="ECO:0000256" key="17">
    <source>
        <dbReference type="ARBA" id="ARBA00069221"/>
    </source>
</evidence>
<reference evidence="22 23" key="1">
    <citation type="journal article" date="2023" name="Life. Sci Alliance">
        <title>Evolutionary insights into 3D genome organization and epigenetic landscape of Vigna mungo.</title>
        <authorList>
            <person name="Junaid A."/>
            <person name="Singh B."/>
            <person name="Bhatia S."/>
        </authorList>
    </citation>
    <scope>NUCLEOTIDE SEQUENCE [LARGE SCALE GENOMIC DNA]</scope>
    <source>
        <strain evidence="22">Urdbean</strain>
    </source>
</reference>
<evidence type="ECO:0000256" key="4">
    <source>
        <dbReference type="ARBA" id="ARBA00050262"/>
    </source>
</evidence>
<proteinExistence type="inferred from homology"/>
<dbReference type="GO" id="GO:0080031">
    <property type="term" value="F:methyl salicylate esterase activity"/>
    <property type="evidence" value="ECO:0007669"/>
    <property type="project" value="TreeGrafter"/>
</dbReference>
<comment type="catalytic activity">
    <reaction evidence="3">
        <text>a monosubstituted aliphatic (S)-hydroxynitrile = an aldehyde + hydrogen cyanide</text>
        <dbReference type="Rhea" id="RHEA:56588"/>
        <dbReference type="ChEBI" id="CHEBI:17478"/>
        <dbReference type="ChEBI" id="CHEBI:18407"/>
        <dbReference type="ChEBI" id="CHEBI:140596"/>
        <dbReference type="EC" id="4.1.2.47"/>
    </reaction>
</comment>
<comment type="catalytic activity">
    <reaction evidence="13">
        <text>cyclohexanecarbaldehyde + hydrogen cyanide = (2S)-2-cyclohexyl-2-hydroxyacetonitrile</text>
        <dbReference type="Rhea" id="RHEA:77423"/>
        <dbReference type="ChEBI" id="CHEBI:18407"/>
        <dbReference type="ChEBI" id="CHEBI:197359"/>
        <dbReference type="ChEBI" id="CHEBI:197360"/>
    </reaction>
</comment>
<dbReference type="EC" id="4.1.2.47" evidence="16"/>
<dbReference type="GO" id="GO:0080032">
    <property type="term" value="F:methyl jasmonate esterase activity"/>
    <property type="evidence" value="ECO:0007669"/>
    <property type="project" value="TreeGrafter"/>
</dbReference>
<dbReference type="PANTHER" id="PTHR10992">
    <property type="entry name" value="METHYLESTERASE FAMILY MEMBER"/>
    <property type="match status" value="1"/>
</dbReference>
<name>A0AAQ3P9I0_VIGMU</name>
<evidence type="ECO:0000256" key="18">
    <source>
        <dbReference type="ARBA" id="ARBA00076040"/>
    </source>
</evidence>
<evidence type="ECO:0000256" key="10">
    <source>
        <dbReference type="ARBA" id="ARBA00052033"/>
    </source>
</evidence>
<comment type="catalytic activity">
    <reaction evidence="11">
        <text>3-formylthiophene + hydrogen cyanide = (2S)-2-hydroxy-2-(thiophen-3-yl)acetonitrile</text>
        <dbReference type="Rhea" id="RHEA:77459"/>
        <dbReference type="ChEBI" id="CHEBI:18407"/>
        <dbReference type="ChEBI" id="CHEBI:87611"/>
        <dbReference type="ChEBI" id="CHEBI:197333"/>
    </reaction>
</comment>
<dbReference type="SUPFAM" id="SSF53474">
    <property type="entry name" value="alpha/beta-Hydrolases"/>
    <property type="match status" value="1"/>
</dbReference>
<dbReference type="GO" id="GO:0047606">
    <property type="term" value="F:(S)-hydroxynitrile lyase activity"/>
    <property type="evidence" value="ECO:0007669"/>
    <property type="project" value="UniProtKB-EC"/>
</dbReference>
<sequence>MMSSGHCKDRKHFVLVHGACHGAWSWYKLKPLLESAGHNVTAVDLAASGINMRKIDDVNTMEDYTQPLLQLLARTPPNQKVILVGHSLGGLNLAQATDEYPQKVERNVFVSAFLPDTEHRPSYYDEMTPRSAWMDTRFEPSGNKTSMLFGPMFLTYKLYQRSPVKDLELAKSLVRPSSLFLEDLSRQKKFSKEGYGSVPRSYIVCTEDIAIPVDYQKWMIQNTPVKSVLTIEGADHMVMNSKPRKLFHALQKIANE</sequence>
<evidence type="ECO:0000256" key="11">
    <source>
        <dbReference type="ARBA" id="ARBA00052511"/>
    </source>
</evidence>
<keyword evidence="1" id="KW-0378">Hydrolase</keyword>
<protein>
    <recommendedName>
        <fullName evidence="17">(S)-hydroxynitrile lyase</fullName>
        <ecNumber evidence="16">4.1.2.47</ecNumber>
    </recommendedName>
    <alternativeName>
        <fullName evidence="18">2-hydroxy-2-methylpropanenitrile lyase</fullName>
    </alternativeName>
    <alternativeName>
        <fullName evidence="19">Acetone cyanohydrin lyase</fullName>
    </alternativeName>
    <alternativeName>
        <fullName evidence="20">Hydroxynitrile lyase</fullName>
    </alternativeName>
</protein>
<evidence type="ECO:0000256" key="7">
    <source>
        <dbReference type="ARBA" id="ARBA00051647"/>
    </source>
</evidence>
<evidence type="ECO:0000256" key="9">
    <source>
        <dbReference type="ARBA" id="ARBA00051977"/>
    </source>
</evidence>
<comment type="catalytic activity">
    <reaction evidence="6">
        <text>formylthiophene + hydrogen cyanide = (2R)-2-hydroxy-2-(thiophen-2-yl)acetonitrile</text>
        <dbReference type="Rhea" id="RHEA:77455"/>
        <dbReference type="ChEBI" id="CHEBI:18407"/>
        <dbReference type="ChEBI" id="CHEBI:87301"/>
        <dbReference type="ChEBI" id="CHEBI:197332"/>
    </reaction>
</comment>
<comment type="catalytic activity">
    <reaction evidence="8">
        <text>a disubstituted aliphatic (S)-hydroxynitrile = a ketone + hydrogen cyanide</text>
        <dbReference type="Rhea" id="RHEA:56592"/>
        <dbReference type="ChEBI" id="CHEBI:17087"/>
        <dbReference type="ChEBI" id="CHEBI:18407"/>
        <dbReference type="ChEBI" id="CHEBI:140597"/>
        <dbReference type="EC" id="4.1.2.47"/>
    </reaction>
</comment>
<dbReference type="GO" id="GO:0080030">
    <property type="term" value="F:methyl indole-3-acetate esterase activity"/>
    <property type="evidence" value="ECO:0007669"/>
    <property type="project" value="TreeGrafter"/>
</dbReference>
<keyword evidence="23" id="KW-1185">Reference proteome</keyword>
<comment type="catalytic activity">
    <reaction evidence="10">
        <text>2-methylpropanal + hydrogen cyanide = (2S)-2-hydroxy-3-methylbutanenitrile</text>
        <dbReference type="Rhea" id="RHEA:77403"/>
        <dbReference type="ChEBI" id="CHEBI:18407"/>
        <dbReference type="ChEBI" id="CHEBI:48943"/>
        <dbReference type="ChEBI" id="CHEBI:197354"/>
    </reaction>
</comment>
<dbReference type="Pfam" id="PF00561">
    <property type="entry name" value="Abhydrolase_1"/>
    <property type="match status" value="1"/>
</dbReference>
<comment type="catalytic activity">
    <reaction evidence="7">
        <text>butan-2-one + hydrogen cyanide = 2-hydroxy-2-methylbutanenitrile</text>
        <dbReference type="Rhea" id="RHEA:77467"/>
        <dbReference type="ChEBI" id="CHEBI:18407"/>
        <dbReference type="ChEBI" id="CHEBI:28398"/>
        <dbReference type="ChEBI" id="CHEBI:60954"/>
    </reaction>
    <physiologicalReaction direction="right-to-left" evidence="7">
        <dbReference type="Rhea" id="RHEA:77469"/>
    </physiologicalReaction>
</comment>
<evidence type="ECO:0000256" key="12">
    <source>
        <dbReference type="ARBA" id="ARBA00052600"/>
    </source>
</evidence>
<dbReference type="Gene3D" id="3.40.50.1820">
    <property type="entry name" value="alpha/beta hydrolase"/>
    <property type="match status" value="1"/>
</dbReference>
<dbReference type="AlphaFoldDB" id="A0AAQ3P9I0"/>
<evidence type="ECO:0000256" key="14">
    <source>
        <dbReference type="ARBA" id="ARBA00052826"/>
    </source>
</evidence>
<evidence type="ECO:0000256" key="2">
    <source>
        <dbReference type="ARBA" id="ARBA00050104"/>
    </source>
</evidence>
<organism evidence="22 23">
    <name type="scientific">Vigna mungo</name>
    <name type="common">Black gram</name>
    <name type="synonym">Phaseolus mungo</name>
    <dbReference type="NCBI Taxonomy" id="3915"/>
    <lineage>
        <taxon>Eukaryota</taxon>
        <taxon>Viridiplantae</taxon>
        <taxon>Streptophyta</taxon>
        <taxon>Embryophyta</taxon>
        <taxon>Tracheophyta</taxon>
        <taxon>Spermatophyta</taxon>
        <taxon>Magnoliopsida</taxon>
        <taxon>eudicotyledons</taxon>
        <taxon>Gunneridae</taxon>
        <taxon>Pentapetalae</taxon>
        <taxon>rosids</taxon>
        <taxon>fabids</taxon>
        <taxon>Fabales</taxon>
        <taxon>Fabaceae</taxon>
        <taxon>Papilionoideae</taxon>
        <taxon>50 kb inversion clade</taxon>
        <taxon>NPAAA clade</taxon>
        <taxon>indigoferoid/millettioid clade</taxon>
        <taxon>Phaseoleae</taxon>
        <taxon>Vigna</taxon>
    </lineage>
</organism>
<evidence type="ECO:0000256" key="8">
    <source>
        <dbReference type="ARBA" id="ARBA00051735"/>
    </source>
</evidence>
<evidence type="ECO:0000256" key="13">
    <source>
        <dbReference type="ARBA" id="ARBA00052609"/>
    </source>
</evidence>
<dbReference type="GO" id="GO:0009696">
    <property type="term" value="P:salicylic acid metabolic process"/>
    <property type="evidence" value="ECO:0007669"/>
    <property type="project" value="TreeGrafter"/>
</dbReference>
<dbReference type="Proteomes" id="UP001374535">
    <property type="component" value="Chromosome 1"/>
</dbReference>
<dbReference type="FunFam" id="3.40.50.1820:FF:000051">
    <property type="entry name" value="(S)-hydroxynitrile lyase"/>
    <property type="match status" value="1"/>
</dbReference>
<evidence type="ECO:0000259" key="21">
    <source>
        <dbReference type="Pfam" id="PF00561"/>
    </source>
</evidence>
<dbReference type="PANTHER" id="PTHR10992:SF1083">
    <property type="entry name" value="METHYLESTERASE 1"/>
    <property type="match status" value="1"/>
</dbReference>
<dbReference type="GO" id="GO:0009694">
    <property type="term" value="P:jasmonic acid metabolic process"/>
    <property type="evidence" value="ECO:0007669"/>
    <property type="project" value="TreeGrafter"/>
</dbReference>
<comment type="catalytic activity">
    <reaction evidence="4">
        <text>2-hydroxy-2-methylpropanenitrile = acetone + hydrogen cyanide</text>
        <dbReference type="Rhea" id="RHEA:11932"/>
        <dbReference type="ChEBI" id="CHEBI:15347"/>
        <dbReference type="ChEBI" id="CHEBI:15348"/>
        <dbReference type="ChEBI" id="CHEBI:18407"/>
    </reaction>
    <physiologicalReaction direction="left-to-right" evidence="4">
        <dbReference type="Rhea" id="RHEA:11933"/>
    </physiologicalReaction>
</comment>